<proteinExistence type="predicted"/>
<dbReference type="EMBL" id="CP002691">
    <property type="protein sequence ID" value="AEE50647.1"/>
    <property type="molecule type" value="Genomic_DNA"/>
</dbReference>
<gene>
    <name evidence="2" type="ordered locus">Halhy_2779</name>
</gene>
<dbReference type="OrthoDB" id="1491885at2"/>
<feature type="signal peptide" evidence="1">
    <location>
        <begin position="1"/>
        <end position="21"/>
    </location>
</feature>
<name>F4L214_HALH1</name>
<dbReference type="Proteomes" id="UP000008461">
    <property type="component" value="Chromosome"/>
</dbReference>
<reference key="2">
    <citation type="submission" date="2011-04" db="EMBL/GenBank/DDBJ databases">
        <title>Complete sequence of chromosome of Haliscomenobacter hydrossis DSM 1100.</title>
        <authorList>
            <consortium name="US DOE Joint Genome Institute (JGI-PGF)"/>
            <person name="Lucas S."/>
            <person name="Han J."/>
            <person name="Lapidus A."/>
            <person name="Bruce D."/>
            <person name="Goodwin L."/>
            <person name="Pitluck S."/>
            <person name="Peters L."/>
            <person name="Kyrpides N."/>
            <person name="Mavromatis K."/>
            <person name="Ivanova N."/>
            <person name="Ovchinnikova G."/>
            <person name="Pagani I."/>
            <person name="Daligault H."/>
            <person name="Detter J.C."/>
            <person name="Han C."/>
            <person name="Land M."/>
            <person name="Hauser L."/>
            <person name="Markowitz V."/>
            <person name="Cheng J.-F."/>
            <person name="Hugenholtz P."/>
            <person name="Woyke T."/>
            <person name="Wu D."/>
            <person name="Verbarg S."/>
            <person name="Frueling A."/>
            <person name="Brambilla E."/>
            <person name="Klenk H.-P."/>
            <person name="Eisen J.A."/>
        </authorList>
    </citation>
    <scope>NUCLEOTIDE SEQUENCE</scope>
    <source>
        <strain>DSM 1100</strain>
    </source>
</reference>
<dbReference type="Pfam" id="PF14127">
    <property type="entry name" value="DUF4294"/>
    <property type="match status" value="1"/>
</dbReference>
<dbReference type="AlphaFoldDB" id="F4L214"/>
<accession>F4L214</accession>
<sequence length="203" mass="23512">MKYVFTLLLFLFVLARGIAQESDKGKVTIKGQTYDYIIDAAGDTLIMAGLGEVSITSLRSFESEEDYKKYRKYRRYAYSVYPYAVEAVRIFKEVDAITNDIKKGQKRKYIKTLQEDLEEKFEAPLKKLTRTQGMLLIKMIERELDTPMYDLVKGLRGGWTATYWNVLGGFYGHHLKEGYIRGKDPMLDIVLDDLNLTYGQKKP</sequence>
<dbReference type="InterPro" id="IPR025636">
    <property type="entry name" value="DUF4294"/>
</dbReference>
<evidence type="ECO:0008006" key="4">
    <source>
        <dbReference type="Google" id="ProtNLM"/>
    </source>
</evidence>
<feature type="chain" id="PRO_5003317430" description="DUF4294 domain-containing protein" evidence="1">
    <location>
        <begin position="22"/>
        <end position="203"/>
    </location>
</feature>
<keyword evidence="1" id="KW-0732">Signal</keyword>
<evidence type="ECO:0000256" key="1">
    <source>
        <dbReference type="SAM" id="SignalP"/>
    </source>
</evidence>
<protein>
    <recommendedName>
        <fullName evidence="4">DUF4294 domain-containing protein</fullName>
    </recommendedName>
</protein>
<evidence type="ECO:0000313" key="2">
    <source>
        <dbReference type="EMBL" id="AEE50647.1"/>
    </source>
</evidence>
<organism evidence="2 3">
    <name type="scientific">Haliscomenobacter hydrossis (strain ATCC 27775 / DSM 1100 / LMG 10767 / O)</name>
    <dbReference type="NCBI Taxonomy" id="760192"/>
    <lineage>
        <taxon>Bacteria</taxon>
        <taxon>Pseudomonadati</taxon>
        <taxon>Bacteroidota</taxon>
        <taxon>Saprospiria</taxon>
        <taxon>Saprospirales</taxon>
        <taxon>Haliscomenobacteraceae</taxon>
        <taxon>Haliscomenobacter</taxon>
    </lineage>
</organism>
<dbReference type="eggNOG" id="ENOG502Z7JA">
    <property type="taxonomic scope" value="Bacteria"/>
</dbReference>
<dbReference type="RefSeq" id="WP_013765195.1">
    <property type="nucleotide sequence ID" value="NC_015510.1"/>
</dbReference>
<dbReference type="STRING" id="760192.Halhy_2779"/>
<keyword evidence="3" id="KW-1185">Reference proteome</keyword>
<dbReference type="HOGENOM" id="CLU_089286_0_0_10"/>
<dbReference type="KEGG" id="hhy:Halhy_2779"/>
<evidence type="ECO:0000313" key="3">
    <source>
        <dbReference type="Proteomes" id="UP000008461"/>
    </source>
</evidence>
<reference evidence="2 3" key="1">
    <citation type="journal article" date="2011" name="Stand. Genomic Sci.">
        <title>Complete genome sequence of Haliscomenobacter hydrossis type strain (O).</title>
        <authorList>
            <consortium name="US DOE Joint Genome Institute (JGI-PGF)"/>
            <person name="Daligault H."/>
            <person name="Lapidus A."/>
            <person name="Zeytun A."/>
            <person name="Nolan M."/>
            <person name="Lucas S."/>
            <person name="Del Rio T.G."/>
            <person name="Tice H."/>
            <person name="Cheng J.F."/>
            <person name="Tapia R."/>
            <person name="Han C."/>
            <person name="Goodwin L."/>
            <person name="Pitluck S."/>
            <person name="Liolios K."/>
            <person name="Pagani I."/>
            <person name="Ivanova N."/>
            <person name="Huntemann M."/>
            <person name="Mavromatis K."/>
            <person name="Mikhailova N."/>
            <person name="Pati A."/>
            <person name="Chen A."/>
            <person name="Palaniappan K."/>
            <person name="Land M."/>
            <person name="Hauser L."/>
            <person name="Brambilla E.M."/>
            <person name="Rohde M."/>
            <person name="Verbarg S."/>
            <person name="Goker M."/>
            <person name="Bristow J."/>
            <person name="Eisen J.A."/>
            <person name="Markowitz V."/>
            <person name="Hugenholtz P."/>
            <person name="Kyrpides N.C."/>
            <person name="Klenk H.P."/>
            <person name="Woyke T."/>
        </authorList>
    </citation>
    <scope>NUCLEOTIDE SEQUENCE [LARGE SCALE GENOMIC DNA]</scope>
    <source>
        <strain evidence="3">ATCC 27775 / DSM 1100 / LMG 10767 / O</strain>
    </source>
</reference>